<protein>
    <submittedName>
        <fullName evidence="2">Uncharacterized protein</fullName>
    </submittedName>
</protein>
<proteinExistence type="predicted"/>
<dbReference type="AlphaFoldDB" id="A0A4Z2G571"/>
<evidence type="ECO:0000313" key="3">
    <source>
        <dbReference type="Proteomes" id="UP000314294"/>
    </source>
</evidence>
<feature type="compositionally biased region" description="Basic and acidic residues" evidence="1">
    <location>
        <begin position="16"/>
        <end position="30"/>
    </location>
</feature>
<evidence type="ECO:0000313" key="2">
    <source>
        <dbReference type="EMBL" id="TNN48669.1"/>
    </source>
</evidence>
<organism evidence="2 3">
    <name type="scientific">Liparis tanakae</name>
    <name type="common">Tanaka's snailfish</name>
    <dbReference type="NCBI Taxonomy" id="230148"/>
    <lineage>
        <taxon>Eukaryota</taxon>
        <taxon>Metazoa</taxon>
        <taxon>Chordata</taxon>
        <taxon>Craniata</taxon>
        <taxon>Vertebrata</taxon>
        <taxon>Euteleostomi</taxon>
        <taxon>Actinopterygii</taxon>
        <taxon>Neopterygii</taxon>
        <taxon>Teleostei</taxon>
        <taxon>Neoteleostei</taxon>
        <taxon>Acanthomorphata</taxon>
        <taxon>Eupercaria</taxon>
        <taxon>Perciformes</taxon>
        <taxon>Cottioidei</taxon>
        <taxon>Cottales</taxon>
        <taxon>Liparidae</taxon>
        <taxon>Liparis</taxon>
    </lineage>
</organism>
<name>A0A4Z2G571_9TELE</name>
<gene>
    <name evidence="2" type="ORF">EYF80_041126</name>
</gene>
<reference evidence="2 3" key="1">
    <citation type="submission" date="2019-03" db="EMBL/GenBank/DDBJ databases">
        <title>First draft genome of Liparis tanakae, snailfish: a comprehensive survey of snailfish specific genes.</title>
        <authorList>
            <person name="Kim W."/>
            <person name="Song I."/>
            <person name="Jeong J.-H."/>
            <person name="Kim D."/>
            <person name="Kim S."/>
            <person name="Ryu S."/>
            <person name="Song J.Y."/>
            <person name="Lee S.K."/>
        </authorList>
    </citation>
    <scope>NUCLEOTIDE SEQUENCE [LARGE SCALE GENOMIC DNA]</scope>
    <source>
        <tissue evidence="2">Muscle</tissue>
    </source>
</reference>
<dbReference type="Proteomes" id="UP000314294">
    <property type="component" value="Unassembled WGS sequence"/>
</dbReference>
<keyword evidence="3" id="KW-1185">Reference proteome</keyword>
<evidence type="ECO:0000256" key="1">
    <source>
        <dbReference type="SAM" id="MobiDB-lite"/>
    </source>
</evidence>
<comment type="caution">
    <text evidence="2">The sequence shown here is derived from an EMBL/GenBank/DDBJ whole genome shotgun (WGS) entry which is preliminary data.</text>
</comment>
<feature type="compositionally biased region" description="Basic residues" evidence="1">
    <location>
        <begin position="1"/>
        <end position="15"/>
    </location>
</feature>
<feature type="region of interest" description="Disordered" evidence="1">
    <location>
        <begin position="1"/>
        <end position="40"/>
    </location>
</feature>
<accession>A0A4Z2G571</accession>
<dbReference type="EMBL" id="SRLO01000686">
    <property type="protein sequence ID" value="TNN48669.1"/>
    <property type="molecule type" value="Genomic_DNA"/>
</dbReference>
<sequence>MKHQHGPTSMRHRERGRSNEVRPLREEAQGRRRGHWGGGGAIGEEVWFRLVAGCRKRGQGVRTKDTARSNGPYET</sequence>
<feature type="region of interest" description="Disordered" evidence="1">
    <location>
        <begin position="55"/>
        <end position="75"/>
    </location>
</feature>